<dbReference type="InterPro" id="IPR005586">
    <property type="entry name" value="ABC_trans_aux"/>
</dbReference>
<protein>
    <submittedName>
        <fullName evidence="3">ABC transporter</fullName>
    </submittedName>
</protein>
<dbReference type="AlphaFoldDB" id="A0A368TUD8"/>
<name>A0A368TUD8_9GAMM</name>
<accession>A0A368TUD8</accession>
<evidence type="ECO:0000313" key="3">
    <source>
        <dbReference type="EMBL" id="RCV86743.1"/>
    </source>
</evidence>
<sequence>MLSLAALGLLPACTLIPQSDPVTLYDLPAQPGESAQRGETTSDGPTLRLATPSAGGLLNGTRIVVVPTPNQPQVYQGARWADAAPVLIRNRLIDAFQEDGRITRLTHADTPLSADLELTSDLRAFQSEYRNGRPEAVIRLDARLIDTRSRELLASRRFTQQQTADGTDITAVVEAFGLAADRVAQELVDWSVAQMDDQQQRQPQSR</sequence>
<reference evidence="3 4" key="1">
    <citation type="submission" date="2018-07" db="EMBL/GenBank/DDBJ databases">
        <title>Halomonas montanilacus sp. nov., isolated from Lake Pengyan on Tibetan Plateau.</title>
        <authorList>
            <person name="Lu H."/>
            <person name="Xing P."/>
            <person name="Wu Q."/>
        </authorList>
    </citation>
    <scope>NUCLEOTIDE SEQUENCE [LARGE SCALE GENOMIC DNA]</scope>
    <source>
        <strain evidence="3 4">PYC7W</strain>
    </source>
</reference>
<gene>
    <name evidence="3" type="ORF">DU505_19590</name>
</gene>
<evidence type="ECO:0000256" key="1">
    <source>
        <dbReference type="SAM" id="MobiDB-lite"/>
    </source>
</evidence>
<proteinExistence type="predicted"/>
<dbReference type="SUPFAM" id="SSF159594">
    <property type="entry name" value="XCC0632-like"/>
    <property type="match status" value="1"/>
</dbReference>
<dbReference type="Gene3D" id="3.40.50.10610">
    <property type="entry name" value="ABC-type transport auxiliary lipoprotein component"/>
    <property type="match status" value="1"/>
</dbReference>
<evidence type="ECO:0000313" key="4">
    <source>
        <dbReference type="Proteomes" id="UP000252405"/>
    </source>
</evidence>
<feature type="domain" description="ABC-type transport auxiliary lipoprotein component" evidence="2">
    <location>
        <begin position="25"/>
        <end position="187"/>
    </location>
</feature>
<evidence type="ECO:0000259" key="2">
    <source>
        <dbReference type="Pfam" id="PF03886"/>
    </source>
</evidence>
<dbReference type="EMBL" id="QPII01000021">
    <property type="protein sequence ID" value="RCV86743.1"/>
    <property type="molecule type" value="Genomic_DNA"/>
</dbReference>
<dbReference type="Pfam" id="PF03886">
    <property type="entry name" value="ABC_trans_aux"/>
    <property type="match status" value="1"/>
</dbReference>
<organism evidence="3 4">
    <name type="scientific">Billgrantia montanilacus</name>
    <dbReference type="NCBI Taxonomy" id="2282305"/>
    <lineage>
        <taxon>Bacteria</taxon>
        <taxon>Pseudomonadati</taxon>
        <taxon>Pseudomonadota</taxon>
        <taxon>Gammaproteobacteria</taxon>
        <taxon>Oceanospirillales</taxon>
        <taxon>Halomonadaceae</taxon>
        <taxon>Billgrantia</taxon>
    </lineage>
</organism>
<keyword evidence="4" id="KW-1185">Reference proteome</keyword>
<feature type="region of interest" description="Disordered" evidence="1">
    <location>
        <begin position="26"/>
        <end position="52"/>
    </location>
</feature>
<dbReference type="OrthoDB" id="5795476at2"/>
<dbReference type="Proteomes" id="UP000252405">
    <property type="component" value="Unassembled WGS sequence"/>
</dbReference>
<comment type="caution">
    <text evidence="3">The sequence shown here is derived from an EMBL/GenBank/DDBJ whole genome shotgun (WGS) entry which is preliminary data.</text>
</comment>